<name>H0R543_9ACTN</name>
<dbReference type="AlphaFoldDB" id="H0R543"/>
<organism evidence="1 2">
    <name type="scientific">Gordonia effusa NBRC 100432</name>
    <dbReference type="NCBI Taxonomy" id="1077974"/>
    <lineage>
        <taxon>Bacteria</taxon>
        <taxon>Bacillati</taxon>
        <taxon>Actinomycetota</taxon>
        <taxon>Actinomycetes</taxon>
        <taxon>Mycobacteriales</taxon>
        <taxon>Gordoniaceae</taxon>
        <taxon>Gordonia</taxon>
    </lineage>
</organism>
<dbReference type="eggNOG" id="ENOG50329CB">
    <property type="taxonomic scope" value="Bacteria"/>
</dbReference>
<dbReference type="EMBL" id="BAEH01000106">
    <property type="protein sequence ID" value="GAB20194.1"/>
    <property type="molecule type" value="Genomic_DNA"/>
</dbReference>
<evidence type="ECO:0000313" key="1">
    <source>
        <dbReference type="EMBL" id="GAB20194.1"/>
    </source>
</evidence>
<evidence type="ECO:0000313" key="2">
    <source>
        <dbReference type="Proteomes" id="UP000035034"/>
    </source>
</evidence>
<comment type="caution">
    <text evidence="1">The sequence shown here is derived from an EMBL/GenBank/DDBJ whole genome shotgun (WGS) entry which is preliminary data.</text>
</comment>
<protein>
    <submittedName>
        <fullName evidence="1">Uncharacterized protein</fullName>
    </submittedName>
</protein>
<keyword evidence="2" id="KW-1185">Reference proteome</keyword>
<reference evidence="1 2" key="1">
    <citation type="submission" date="2011-12" db="EMBL/GenBank/DDBJ databases">
        <title>Whole genome shotgun sequence of Gordonia effusa NBRC 100432.</title>
        <authorList>
            <person name="Yoshida I."/>
            <person name="Takarada H."/>
            <person name="Hosoyama A."/>
            <person name="Tsuchikane K."/>
            <person name="Katsumata H."/>
            <person name="Yamazaki S."/>
            <person name="Fujita N."/>
        </authorList>
    </citation>
    <scope>NUCLEOTIDE SEQUENCE [LARGE SCALE GENOMIC DNA]</scope>
    <source>
        <strain evidence="1 2">NBRC 100432</strain>
    </source>
</reference>
<dbReference type="Proteomes" id="UP000035034">
    <property type="component" value="Unassembled WGS sequence"/>
</dbReference>
<accession>H0R543</accession>
<gene>
    <name evidence="1" type="ORF">GOEFS_106_00910</name>
</gene>
<proteinExistence type="predicted"/>
<sequence>MAAGPAAAADGNTTASLYTASATGACLGKVNVGVGHYPGQAALSLTSNLYGVGPCTVDLTYAFAKRGSNIRKTFVRHIQGPGVWGTSRDVVSPGPAGIYDVTVTTNAPHTAAQLMTIDIAPIS</sequence>